<comment type="caution">
    <text evidence="2">The sequence shown here is derived from an EMBL/GenBank/DDBJ whole genome shotgun (WGS) entry which is preliminary data.</text>
</comment>
<feature type="region of interest" description="Disordered" evidence="1">
    <location>
        <begin position="1"/>
        <end position="54"/>
    </location>
</feature>
<keyword evidence="3" id="KW-1185">Reference proteome</keyword>
<dbReference type="AlphaFoldDB" id="A0A833VUK0"/>
<proteinExistence type="predicted"/>
<dbReference type="EMBL" id="WSZM01000823">
    <property type="protein sequence ID" value="KAF4029374.1"/>
    <property type="molecule type" value="Genomic_DNA"/>
</dbReference>
<dbReference type="Proteomes" id="UP000602510">
    <property type="component" value="Unassembled WGS sequence"/>
</dbReference>
<feature type="region of interest" description="Disordered" evidence="1">
    <location>
        <begin position="74"/>
        <end position="113"/>
    </location>
</feature>
<feature type="compositionally biased region" description="Polar residues" evidence="1">
    <location>
        <begin position="1"/>
        <end position="12"/>
    </location>
</feature>
<gene>
    <name evidence="2" type="ORF">GN244_ATG18893</name>
</gene>
<feature type="compositionally biased region" description="Basic residues" evidence="1">
    <location>
        <begin position="84"/>
        <end position="98"/>
    </location>
</feature>
<name>A0A833VUK0_PHYIN</name>
<evidence type="ECO:0008006" key="4">
    <source>
        <dbReference type="Google" id="ProtNLM"/>
    </source>
</evidence>
<accession>A0A833VUK0</accession>
<sequence>MASLLENPSNFTRRPLSDGLVGPVVPRGVHQHHAKREVSPPHGSMNSIQAISKNTPVQRRSMCLTFDKDTGAIQELPAQNATTTKRKRPDTRQSKAKGRPSDNPRSGYYRSSRRLEQCRLSQKRYREKKRAFNMNIVQNIEQLREEIEACKRRRLEISFGKKNNRSPWCIVADVFHLLESRFASPWCSVKDADTTLDGDLKHTLTALEKSFALNVALGDLHGVKELVSQLYKYSQYFSNPRVHLKRVEEMAEGIVTASAKLSLAVSEITVRSIFPHLIKVSRSKYDPRLSADDRLVGQTLECECALTLCFDDESGRVARMEITIDWISALSQVLGKLGDVSTVLQDALITPDCTIGGTATSGGDSSGMATTNQTFRE</sequence>
<dbReference type="CDD" id="cd14686">
    <property type="entry name" value="bZIP"/>
    <property type="match status" value="1"/>
</dbReference>
<evidence type="ECO:0000256" key="1">
    <source>
        <dbReference type="SAM" id="MobiDB-lite"/>
    </source>
</evidence>
<protein>
    <recommendedName>
        <fullName evidence="4">Bzip transcription factor</fullName>
    </recommendedName>
</protein>
<reference evidence="2" key="1">
    <citation type="submission" date="2020-04" db="EMBL/GenBank/DDBJ databases">
        <title>Hybrid Assembly of Korean Phytophthora infestans isolates.</title>
        <authorList>
            <person name="Prokchorchik M."/>
            <person name="Lee Y."/>
            <person name="Seo J."/>
            <person name="Cho J.-H."/>
            <person name="Park Y.-E."/>
            <person name="Jang D.-C."/>
            <person name="Im J.-S."/>
            <person name="Choi J.-G."/>
            <person name="Park H.-J."/>
            <person name="Lee G.-B."/>
            <person name="Lee Y.-G."/>
            <person name="Hong S.-Y."/>
            <person name="Cho K."/>
            <person name="Sohn K.H."/>
        </authorList>
    </citation>
    <scope>NUCLEOTIDE SEQUENCE</scope>
    <source>
        <strain evidence="2">KR_1_A1</strain>
    </source>
</reference>
<evidence type="ECO:0000313" key="2">
    <source>
        <dbReference type="EMBL" id="KAF4029374.1"/>
    </source>
</evidence>
<organism evidence="2 3">
    <name type="scientific">Phytophthora infestans</name>
    <name type="common">Potato late blight agent</name>
    <name type="synonym">Botrytis infestans</name>
    <dbReference type="NCBI Taxonomy" id="4787"/>
    <lineage>
        <taxon>Eukaryota</taxon>
        <taxon>Sar</taxon>
        <taxon>Stramenopiles</taxon>
        <taxon>Oomycota</taxon>
        <taxon>Peronosporomycetes</taxon>
        <taxon>Peronosporales</taxon>
        <taxon>Peronosporaceae</taxon>
        <taxon>Phytophthora</taxon>
    </lineage>
</organism>
<evidence type="ECO:0000313" key="3">
    <source>
        <dbReference type="Proteomes" id="UP000602510"/>
    </source>
</evidence>
<feature type="compositionally biased region" description="Polar residues" evidence="1">
    <location>
        <begin position="44"/>
        <end position="54"/>
    </location>
</feature>